<proteinExistence type="predicted"/>
<name>A0A8J6BYU0_9EUKA</name>
<evidence type="ECO:0000256" key="1">
    <source>
        <dbReference type="SAM" id="MobiDB-lite"/>
    </source>
</evidence>
<feature type="region of interest" description="Disordered" evidence="1">
    <location>
        <begin position="1"/>
        <end position="42"/>
    </location>
</feature>
<reference evidence="2" key="1">
    <citation type="submission" date="2021-05" db="EMBL/GenBank/DDBJ databases">
        <title>A free-living protist that lacks canonical eukaryotic 1 DNA replication and segregation systems.</title>
        <authorList>
            <person name="Salas-Leiva D.E."/>
            <person name="Tromer E.C."/>
            <person name="Curtis B.A."/>
            <person name="Jerlstrom-Hultqvist J."/>
            <person name="Kolisko M."/>
            <person name="Yi Z."/>
            <person name="Salas-Leiva J.S."/>
            <person name="Gallot-Lavallee L."/>
            <person name="Kops G.J.P.L."/>
            <person name="Archibald J.M."/>
            <person name="Simpson A.G.B."/>
            <person name="Roger A.J."/>
        </authorList>
    </citation>
    <scope>NUCLEOTIDE SEQUENCE</scope>
    <source>
        <strain evidence="2">BICM</strain>
    </source>
</reference>
<sequence length="448" mass="49596">MDAHHERANNRQKNPVSDEGHLFGFPPQQDPSSPFRPPPLDVQYAAGTGIGVLSAHSDIDPETMRAFAELDVFPASPAFSDLSFLDYDQPLGFDPQIGTWVPSPSIYGRSETPGMPIPEEEDVDMEPSPDPPAHTPRGPSKLTVRTDAPVVPLVHPAAEFVLSMGPRVRPDPLCFLHQHLLTHTLVNPDDITPPDFTLLNMVQTGYRADDKAFADAVRAMHEQTGMFKPISEQLGYLGDCIFPLESAMEDRSIRHNQSVETIICRVVHALRNGPLTREELVQKTKFERRRLSSALGPFKGAWLLAETTEQSKRATIKLGRNYRLEAVSFQISEYIRYFHRLVETVTRLEAEAQALADELDLTLPKTHKKVERRWEASPSLGPAEVPAELDSPIPSPTDDDMLGALGMQFVLPLVSFFSFGGNCDSTQATLTGTAVVGGIVQQHRLSRI</sequence>
<feature type="region of interest" description="Disordered" evidence="1">
    <location>
        <begin position="102"/>
        <end position="143"/>
    </location>
</feature>
<evidence type="ECO:0000313" key="3">
    <source>
        <dbReference type="Proteomes" id="UP000717585"/>
    </source>
</evidence>
<keyword evidence="3" id="KW-1185">Reference proteome</keyword>
<dbReference type="AlphaFoldDB" id="A0A8J6BYU0"/>
<dbReference type="OrthoDB" id="10250489at2759"/>
<dbReference type="Proteomes" id="UP000717585">
    <property type="component" value="Unassembled WGS sequence"/>
</dbReference>
<organism evidence="2 3">
    <name type="scientific">Carpediemonas membranifera</name>
    <dbReference type="NCBI Taxonomy" id="201153"/>
    <lineage>
        <taxon>Eukaryota</taxon>
        <taxon>Metamonada</taxon>
        <taxon>Carpediemonas-like organisms</taxon>
        <taxon>Carpediemonas</taxon>
    </lineage>
</organism>
<accession>A0A8J6BYU0</accession>
<feature type="region of interest" description="Disordered" evidence="1">
    <location>
        <begin position="377"/>
        <end position="396"/>
    </location>
</feature>
<protein>
    <submittedName>
        <fullName evidence="2">Uncharacterized protein</fullName>
    </submittedName>
</protein>
<comment type="caution">
    <text evidence="2">The sequence shown here is derived from an EMBL/GenBank/DDBJ whole genome shotgun (WGS) entry which is preliminary data.</text>
</comment>
<dbReference type="EMBL" id="JAHDYR010000012">
    <property type="protein sequence ID" value="KAG9394866.1"/>
    <property type="molecule type" value="Genomic_DNA"/>
</dbReference>
<feature type="compositionally biased region" description="Acidic residues" evidence="1">
    <location>
        <begin position="118"/>
        <end position="127"/>
    </location>
</feature>
<gene>
    <name evidence="2" type="ORF">J8273_0073</name>
</gene>
<evidence type="ECO:0000313" key="2">
    <source>
        <dbReference type="EMBL" id="KAG9394866.1"/>
    </source>
</evidence>